<name>J2KFC0_9FLAO</name>
<gene>
    <name evidence="1" type="ORF">PMI13_02175</name>
</gene>
<keyword evidence="2" id="KW-1185">Reference proteome</keyword>
<accession>J2KFC0</accession>
<organism evidence="1 2">
    <name type="scientific">Chryseobacterium populi</name>
    <dbReference type="NCBI Taxonomy" id="1144316"/>
    <lineage>
        <taxon>Bacteria</taxon>
        <taxon>Pseudomonadati</taxon>
        <taxon>Bacteroidota</taxon>
        <taxon>Flavobacteriia</taxon>
        <taxon>Flavobacteriales</taxon>
        <taxon>Weeksellaceae</taxon>
        <taxon>Chryseobacterium group</taxon>
        <taxon>Chryseobacterium</taxon>
    </lineage>
</organism>
<dbReference type="InterPro" id="IPR058074">
    <property type="entry name" value="Bacteriocin-like"/>
</dbReference>
<dbReference type="NCBIfam" id="NF047798">
    <property type="entry name" value="leader_Chryseo"/>
    <property type="match status" value="1"/>
</dbReference>
<dbReference type="EMBL" id="AKJY01000035">
    <property type="protein sequence ID" value="EJL71838.1"/>
    <property type="molecule type" value="Genomic_DNA"/>
</dbReference>
<comment type="caution">
    <text evidence="1">The sequence shown here is derived from an EMBL/GenBank/DDBJ whole genome shotgun (WGS) entry which is preliminary data.</text>
</comment>
<evidence type="ECO:0000313" key="2">
    <source>
        <dbReference type="Proteomes" id="UP000007509"/>
    </source>
</evidence>
<evidence type="ECO:0000313" key="1">
    <source>
        <dbReference type="EMBL" id="EJL71838.1"/>
    </source>
</evidence>
<dbReference type="AlphaFoldDB" id="J2KFC0"/>
<sequence length="66" mass="6924">MKNLKKLLRKNLKTIIGADGQSTGKIYPGNGIGNGDSWHCCNKTTGTCGPCGGAGACDEGYELRFC</sequence>
<dbReference type="Proteomes" id="UP000007509">
    <property type="component" value="Unassembled WGS sequence"/>
</dbReference>
<proteinExistence type="predicted"/>
<reference evidence="1 2" key="1">
    <citation type="journal article" date="2012" name="J. Bacteriol.">
        <title>Twenty-one genome sequences from Pseudomonas species and 19 genome sequences from diverse bacteria isolated from the rhizosphere and endosphere of Populus deltoides.</title>
        <authorList>
            <person name="Brown S.D."/>
            <person name="Utturkar S.M."/>
            <person name="Klingeman D.M."/>
            <person name="Johnson C.M."/>
            <person name="Martin S.L."/>
            <person name="Land M.L."/>
            <person name="Lu T.Y."/>
            <person name="Schadt C.W."/>
            <person name="Doktycz M.J."/>
            <person name="Pelletier D.A."/>
        </authorList>
    </citation>
    <scope>NUCLEOTIDE SEQUENCE [LARGE SCALE GENOMIC DNA]</scope>
    <source>
        <strain evidence="1 2">CF314</strain>
    </source>
</reference>
<protein>
    <submittedName>
        <fullName evidence="1">Uncharacterized protein</fullName>
    </submittedName>
</protein>